<keyword evidence="3" id="KW-1185">Reference proteome</keyword>
<gene>
    <name evidence="2" type="ORF">LEM8419_01558</name>
</gene>
<feature type="chain" id="PRO_5045944625" evidence="1">
    <location>
        <begin position="26"/>
        <end position="157"/>
    </location>
</feature>
<dbReference type="RefSeq" id="WP_238750456.1">
    <property type="nucleotide sequence ID" value="NZ_CAKLPZ010000001.1"/>
</dbReference>
<proteinExistence type="predicted"/>
<reference evidence="2" key="1">
    <citation type="submission" date="2021-12" db="EMBL/GenBank/DDBJ databases">
        <authorList>
            <person name="Rodrigo-Torres L."/>
            <person name="Arahal R. D."/>
            <person name="Lucena T."/>
        </authorList>
    </citation>
    <scope>NUCLEOTIDE SEQUENCE</scope>
    <source>
        <strain evidence="2">CECT 8419</strain>
    </source>
</reference>
<evidence type="ECO:0000313" key="3">
    <source>
        <dbReference type="Proteomes" id="UP000837803"/>
    </source>
</evidence>
<organism evidence="2 3">
    <name type="scientific">Neolewinella maritima</name>
    <dbReference type="NCBI Taxonomy" id="1383882"/>
    <lineage>
        <taxon>Bacteria</taxon>
        <taxon>Pseudomonadati</taxon>
        <taxon>Bacteroidota</taxon>
        <taxon>Saprospiria</taxon>
        <taxon>Saprospirales</taxon>
        <taxon>Lewinellaceae</taxon>
        <taxon>Neolewinella</taxon>
    </lineage>
</organism>
<protein>
    <submittedName>
        <fullName evidence="2">Uncharacterized protein</fullName>
    </submittedName>
</protein>
<evidence type="ECO:0000313" key="2">
    <source>
        <dbReference type="EMBL" id="CAH1000405.1"/>
    </source>
</evidence>
<name>A0ABM9AZZ3_9BACT</name>
<feature type="signal peptide" evidence="1">
    <location>
        <begin position="1"/>
        <end position="25"/>
    </location>
</feature>
<evidence type="ECO:0000256" key="1">
    <source>
        <dbReference type="SAM" id="SignalP"/>
    </source>
</evidence>
<dbReference type="EMBL" id="CAKLPZ010000001">
    <property type="protein sequence ID" value="CAH1000405.1"/>
    <property type="molecule type" value="Genomic_DNA"/>
</dbReference>
<dbReference type="Proteomes" id="UP000837803">
    <property type="component" value="Unassembled WGS sequence"/>
</dbReference>
<comment type="caution">
    <text evidence="2">The sequence shown here is derived from an EMBL/GenBank/DDBJ whole genome shotgun (WGS) entry which is preliminary data.</text>
</comment>
<keyword evidence="1" id="KW-0732">Signal</keyword>
<sequence length="157" mass="17430">MRCSISSILPTAAAFFVLLCVAPLAGQSAPTSDLASNLSLAAFKINRNGSSHLVIEWYTVREVDNDHFLVERSEDGQQFKVVGKVTGHGTTRRGYEYNYFDYVASEATVYYRLTQVDFSGSLHRSRVQVVPGSRVELLPLVELTADSLVSHRVVLLY</sequence>
<accession>A0ABM9AZZ3</accession>